<evidence type="ECO:0000256" key="1">
    <source>
        <dbReference type="ARBA" id="ARBA00011046"/>
    </source>
</evidence>
<dbReference type="RefSeq" id="WP_125130241.1">
    <property type="nucleotide sequence ID" value="NZ_RHJS01000002.1"/>
</dbReference>
<evidence type="ECO:0000256" key="2">
    <source>
        <dbReference type="ARBA" id="ARBA00023015"/>
    </source>
</evidence>
<dbReference type="InterPro" id="IPR036388">
    <property type="entry name" value="WH-like_DNA-bd_sf"/>
</dbReference>
<dbReference type="SUPFAM" id="SSF46785">
    <property type="entry name" value="Winged helix' DNA-binding domain"/>
    <property type="match status" value="1"/>
</dbReference>
<evidence type="ECO:0000256" key="4">
    <source>
        <dbReference type="ARBA" id="ARBA00023163"/>
    </source>
</evidence>
<organism evidence="5 6">
    <name type="scientific">Schaedlerella arabinosiphila</name>
    <dbReference type="NCBI Taxonomy" id="2044587"/>
    <lineage>
        <taxon>Bacteria</taxon>
        <taxon>Bacillati</taxon>
        <taxon>Bacillota</taxon>
        <taxon>Clostridia</taxon>
        <taxon>Lachnospirales</taxon>
        <taxon>Lachnospiraceae</taxon>
        <taxon>Schaedlerella</taxon>
    </lineage>
</organism>
<accession>A0A3R8L4M2</accession>
<protein>
    <submittedName>
        <fullName evidence="5">BlaI/MecI/CopY family transcriptional regulator</fullName>
    </submittedName>
</protein>
<dbReference type="PIRSF" id="PIRSF019455">
    <property type="entry name" value="CopR_AtkY"/>
    <property type="match status" value="1"/>
</dbReference>
<keyword evidence="6" id="KW-1185">Reference proteome</keyword>
<keyword evidence="4" id="KW-0804">Transcription</keyword>
<dbReference type="Proteomes" id="UP000274920">
    <property type="component" value="Unassembled WGS sequence"/>
</dbReference>
<keyword evidence="3" id="KW-0238">DNA-binding</keyword>
<proteinExistence type="inferred from homology"/>
<sequence length="117" mass="13163">MKFYDSELKVMDLLWQKGELSAKQIADALNQTIGWNKNTSYTVIKKLVDKGAVRRTDPGFLCTALIGQESARQSALTEFLDKFYQGSVGLLFASLLARENLSPEETAQLRSMIEDKK</sequence>
<dbReference type="EMBL" id="RHJS01000002">
    <property type="protein sequence ID" value="RRK34958.1"/>
    <property type="molecule type" value="Genomic_DNA"/>
</dbReference>
<evidence type="ECO:0000313" key="5">
    <source>
        <dbReference type="EMBL" id="RRK34958.1"/>
    </source>
</evidence>
<dbReference type="InterPro" id="IPR005650">
    <property type="entry name" value="BlaI_family"/>
</dbReference>
<comment type="caution">
    <text evidence="5">The sequence shown here is derived from an EMBL/GenBank/DDBJ whole genome shotgun (WGS) entry which is preliminary data.</text>
</comment>
<dbReference type="Gene3D" id="1.10.4040.10">
    <property type="entry name" value="Penicillinase repressor domain"/>
    <property type="match status" value="1"/>
</dbReference>
<evidence type="ECO:0000313" key="6">
    <source>
        <dbReference type="Proteomes" id="UP000274920"/>
    </source>
</evidence>
<dbReference type="AlphaFoldDB" id="A0A3R8L4M2"/>
<keyword evidence="2" id="KW-0805">Transcription regulation</keyword>
<evidence type="ECO:0000256" key="3">
    <source>
        <dbReference type="ARBA" id="ARBA00023125"/>
    </source>
</evidence>
<reference evidence="5" key="1">
    <citation type="submission" date="2018-10" db="EMBL/GenBank/DDBJ databases">
        <title>Schaedlerella arabinophila gen. nov. sp. nov., isolated from the mouse intestinal tract and comparative analysis with the genome of the closely related altered Schaedler flora strain ASF502.</title>
        <authorList>
            <person name="Miyake S."/>
            <person name="Soh M."/>
            <person name="Seedorf H."/>
        </authorList>
    </citation>
    <scope>NUCLEOTIDE SEQUENCE [LARGE SCALE GENOMIC DNA]</scope>
    <source>
        <strain evidence="5">DSM 106076</strain>
    </source>
</reference>
<name>A0A3R8L4M2_9FIRM</name>
<dbReference type="InterPro" id="IPR036390">
    <property type="entry name" value="WH_DNA-bd_sf"/>
</dbReference>
<dbReference type="GO" id="GO:0003677">
    <property type="term" value="F:DNA binding"/>
    <property type="evidence" value="ECO:0007669"/>
    <property type="project" value="UniProtKB-KW"/>
</dbReference>
<dbReference type="Gene3D" id="1.10.10.10">
    <property type="entry name" value="Winged helix-like DNA-binding domain superfamily/Winged helix DNA-binding domain"/>
    <property type="match status" value="1"/>
</dbReference>
<gene>
    <name evidence="5" type="ORF">EBB54_29200</name>
</gene>
<dbReference type="GO" id="GO:0045892">
    <property type="term" value="P:negative regulation of DNA-templated transcription"/>
    <property type="evidence" value="ECO:0007669"/>
    <property type="project" value="InterPro"/>
</dbReference>
<dbReference type="Pfam" id="PF03965">
    <property type="entry name" value="Penicillinase_R"/>
    <property type="match status" value="1"/>
</dbReference>
<comment type="similarity">
    <text evidence="1">Belongs to the BlaI transcriptional regulatory family.</text>
</comment>